<dbReference type="Proteomes" id="UP000789342">
    <property type="component" value="Unassembled WGS sequence"/>
</dbReference>
<dbReference type="AlphaFoldDB" id="A0A9N8WFS3"/>
<proteinExistence type="predicted"/>
<dbReference type="EMBL" id="CAJVPV010001065">
    <property type="protein sequence ID" value="CAG8485169.1"/>
    <property type="molecule type" value="Genomic_DNA"/>
</dbReference>
<accession>A0A9N8WFS3</accession>
<dbReference type="OrthoDB" id="10520170at2759"/>
<organism evidence="2 3">
    <name type="scientific">Acaulospora morrowiae</name>
    <dbReference type="NCBI Taxonomy" id="94023"/>
    <lineage>
        <taxon>Eukaryota</taxon>
        <taxon>Fungi</taxon>
        <taxon>Fungi incertae sedis</taxon>
        <taxon>Mucoromycota</taxon>
        <taxon>Glomeromycotina</taxon>
        <taxon>Glomeromycetes</taxon>
        <taxon>Diversisporales</taxon>
        <taxon>Acaulosporaceae</taxon>
        <taxon>Acaulospora</taxon>
    </lineage>
</organism>
<name>A0A9N8WFS3_9GLOM</name>
<protein>
    <submittedName>
        <fullName evidence="2">13998_t:CDS:1</fullName>
    </submittedName>
</protein>
<feature type="chain" id="PRO_5040414203" evidence="1">
    <location>
        <begin position="26"/>
        <end position="168"/>
    </location>
</feature>
<reference evidence="2" key="1">
    <citation type="submission" date="2021-06" db="EMBL/GenBank/DDBJ databases">
        <authorList>
            <person name="Kallberg Y."/>
            <person name="Tangrot J."/>
            <person name="Rosling A."/>
        </authorList>
    </citation>
    <scope>NUCLEOTIDE SEQUENCE</scope>
    <source>
        <strain evidence="2">CL551</strain>
    </source>
</reference>
<evidence type="ECO:0000313" key="2">
    <source>
        <dbReference type="EMBL" id="CAG8485169.1"/>
    </source>
</evidence>
<keyword evidence="3" id="KW-1185">Reference proteome</keyword>
<gene>
    <name evidence="2" type="ORF">AMORRO_LOCUS2504</name>
</gene>
<evidence type="ECO:0000313" key="3">
    <source>
        <dbReference type="Proteomes" id="UP000789342"/>
    </source>
</evidence>
<comment type="caution">
    <text evidence="2">The sequence shown here is derived from an EMBL/GenBank/DDBJ whole genome shotgun (WGS) entry which is preliminary data.</text>
</comment>
<feature type="signal peptide" evidence="1">
    <location>
        <begin position="1"/>
        <end position="25"/>
    </location>
</feature>
<sequence>MTHKVSTTLYALLTFLILIFHASHALDSQLVPPKDGYTLKEISYKDLPERGYIHEYVPKEPGEKLPSAKGSSVNEELKESGLTNIQFLPDAFEMDETDESDASGDVDASFRRFGFSRFGFSRFGYGGRFYWPYRRMAFMRQPFLPPYFYGRRFFSYCNPMFGCRYVYI</sequence>
<keyword evidence="1" id="KW-0732">Signal</keyword>
<evidence type="ECO:0000256" key="1">
    <source>
        <dbReference type="SAM" id="SignalP"/>
    </source>
</evidence>